<dbReference type="Pfam" id="PF05359">
    <property type="entry name" value="DUF748"/>
    <property type="match status" value="1"/>
</dbReference>
<protein>
    <submittedName>
        <fullName evidence="1">DUF748 domain-containing protein</fullName>
    </submittedName>
</protein>
<dbReference type="Proteomes" id="UP000722625">
    <property type="component" value="Unassembled WGS sequence"/>
</dbReference>
<dbReference type="RefSeq" id="WP_213293520.1">
    <property type="nucleotide sequence ID" value="NZ_JAGYVZ010000001.1"/>
</dbReference>
<reference evidence="1 2" key="1">
    <citation type="journal article" date="2018" name="Int. J. Syst. Evol. Microbiol.">
        <title>Flavobacterium chryseum sp. nov. and Flavobacterium psychroterrae sp. nov., novel environmental bacteria isolated from Antarctica.</title>
        <authorList>
            <person name="Kralova S."/>
            <person name="Svec P."/>
            <person name="Busse H.J."/>
            <person name="Stankova E."/>
            <person name="Vaczi P."/>
            <person name="Sedlacek I."/>
        </authorList>
    </citation>
    <scope>NUCLEOTIDE SEQUENCE [LARGE SCALE GENOMIC DNA]</scope>
    <source>
        <strain evidence="1 2">CCM 8827</strain>
    </source>
</reference>
<accession>A0ABS5P557</accession>
<keyword evidence="2" id="KW-1185">Reference proteome</keyword>
<evidence type="ECO:0000313" key="1">
    <source>
        <dbReference type="EMBL" id="MBS7229417.1"/>
    </source>
</evidence>
<name>A0ABS5P557_9FLAO</name>
<comment type="caution">
    <text evidence="1">The sequence shown here is derived from an EMBL/GenBank/DDBJ whole genome shotgun (WGS) entry which is preliminary data.</text>
</comment>
<sequence>MTTEKHNLFLAKGIDISIEWKSLLKGAFVGEFSVENPVLNFIKKGNKVEAGGNNDFITTIKKLSPVNINYVEIINGEVHYIDLTSKPKIDIAAKQVTATARNLRNVEDKNNKLPSTVILTANTSGNGKIKGNAKLNALKDIPDFDFNMELERMDLTYLKDFTDAYASFTFKRGQLYVSTEMAMADGKYNGYVKPVLENIKIIDLTPDTPKEKKRPFLKRIWELVVGTAAEVVTNQPKDRLATKIPLKGDVNGAEKFTWTAIINILKNGFIKAFDKDVEGSIDFNDAKSGKTEKK</sequence>
<dbReference type="EMBL" id="JAGYVZ010000001">
    <property type="protein sequence ID" value="MBS7229417.1"/>
    <property type="molecule type" value="Genomic_DNA"/>
</dbReference>
<evidence type="ECO:0000313" key="2">
    <source>
        <dbReference type="Proteomes" id="UP000722625"/>
    </source>
</evidence>
<dbReference type="InterPro" id="IPR008023">
    <property type="entry name" value="DUF748"/>
</dbReference>
<proteinExistence type="predicted"/>
<organism evidence="1 2">
    <name type="scientific">Flavobacterium psychroterrae</name>
    <dbReference type="NCBI Taxonomy" id="2133767"/>
    <lineage>
        <taxon>Bacteria</taxon>
        <taxon>Pseudomonadati</taxon>
        <taxon>Bacteroidota</taxon>
        <taxon>Flavobacteriia</taxon>
        <taxon>Flavobacteriales</taxon>
        <taxon>Flavobacteriaceae</taxon>
        <taxon>Flavobacterium</taxon>
    </lineage>
</organism>
<gene>
    <name evidence="1" type="ORF">KHA90_00125</name>
</gene>